<protein>
    <recommendedName>
        <fullName evidence="1">Secretion system C-terminal sorting domain-containing protein</fullName>
    </recommendedName>
</protein>
<evidence type="ECO:0000313" key="2">
    <source>
        <dbReference type="EMBL" id="ALW84582.1"/>
    </source>
</evidence>
<dbReference type="STRING" id="1411621.AUC43_05475"/>
<dbReference type="Gene3D" id="2.60.40.10">
    <property type="entry name" value="Immunoglobulins"/>
    <property type="match status" value="1"/>
</dbReference>
<dbReference type="KEGG" id="hyg:AUC43_05475"/>
<keyword evidence="3" id="KW-1185">Reference proteome</keyword>
<organism evidence="2 3">
    <name type="scientific">Hymenobacter sedentarius</name>
    <dbReference type="NCBI Taxonomy" id="1411621"/>
    <lineage>
        <taxon>Bacteria</taxon>
        <taxon>Pseudomonadati</taxon>
        <taxon>Bacteroidota</taxon>
        <taxon>Cytophagia</taxon>
        <taxon>Cytophagales</taxon>
        <taxon>Hymenobacteraceae</taxon>
        <taxon>Hymenobacter</taxon>
    </lineage>
</organism>
<dbReference type="AlphaFoldDB" id="A0A0U3SEK9"/>
<dbReference type="EMBL" id="CP013909">
    <property type="protein sequence ID" value="ALW84582.1"/>
    <property type="molecule type" value="Genomic_DNA"/>
</dbReference>
<dbReference type="Pfam" id="PF18962">
    <property type="entry name" value="Por_Secre_tail"/>
    <property type="match status" value="1"/>
</dbReference>
<reference evidence="2 3" key="1">
    <citation type="submission" date="2015-12" db="EMBL/GenBank/DDBJ databases">
        <authorList>
            <person name="Shamseldin A."/>
            <person name="Moawad H."/>
            <person name="Abd El-Rahim W.M."/>
            <person name="Sadowsky M.J."/>
        </authorList>
    </citation>
    <scope>NUCLEOTIDE SEQUENCE [LARGE SCALE GENOMIC DNA]</scope>
    <source>
        <strain evidence="2 3">DG5B</strain>
    </source>
</reference>
<dbReference type="InterPro" id="IPR026444">
    <property type="entry name" value="Secre_tail"/>
</dbReference>
<feature type="domain" description="Secretion system C-terminal sorting" evidence="1">
    <location>
        <begin position="94"/>
        <end position="166"/>
    </location>
</feature>
<dbReference type="Proteomes" id="UP000059542">
    <property type="component" value="Chromosome"/>
</dbReference>
<dbReference type="InterPro" id="IPR013783">
    <property type="entry name" value="Ig-like_fold"/>
</dbReference>
<accession>A0A0U3SEK9</accession>
<name>A0A0U3SEK9_9BACT</name>
<proteinExistence type="predicted"/>
<dbReference type="NCBIfam" id="TIGR04183">
    <property type="entry name" value="Por_Secre_tail"/>
    <property type="match status" value="1"/>
</dbReference>
<evidence type="ECO:0000259" key="1">
    <source>
        <dbReference type="Pfam" id="PF18962"/>
    </source>
</evidence>
<gene>
    <name evidence="2" type="ORF">AUC43_05475</name>
</gene>
<sequence length="172" mass="18846">MAVLTWATASEKNSAYFEIERSFDGESFESVGQRAGAGTTSARTNYQFVDTRLAQSAGTVYYRLRQVDATGETNYSPVRALQSSATARAIKAEVFPNPFDKTVTVQYYSLGTDAVTLTVRNVLGQTVLTQTVSTAEGVQEIKLSDAASLTRGMYYLTIRQGTQQQAVRISRQ</sequence>
<evidence type="ECO:0000313" key="3">
    <source>
        <dbReference type="Proteomes" id="UP000059542"/>
    </source>
</evidence>